<name>A0A0A9H9I4_ARUDO</name>
<proteinExistence type="predicted"/>
<feature type="compositionally biased region" description="Polar residues" evidence="1">
    <location>
        <begin position="1"/>
        <end position="13"/>
    </location>
</feature>
<evidence type="ECO:0000313" key="2">
    <source>
        <dbReference type="EMBL" id="JAE33417.1"/>
    </source>
</evidence>
<reference evidence="2" key="1">
    <citation type="submission" date="2014-09" db="EMBL/GenBank/DDBJ databases">
        <authorList>
            <person name="Magalhaes I.L.F."/>
            <person name="Oliveira U."/>
            <person name="Santos F.R."/>
            <person name="Vidigal T.H.D.A."/>
            <person name="Brescovit A.D."/>
            <person name="Santos A.J."/>
        </authorList>
    </citation>
    <scope>NUCLEOTIDE SEQUENCE</scope>
    <source>
        <tissue evidence="2">Shoot tissue taken approximately 20 cm above the soil surface</tissue>
    </source>
</reference>
<sequence>MTGQYHSICSNLSKGLGRPFMP</sequence>
<protein>
    <submittedName>
        <fullName evidence="2">Uncharacterized protein</fullName>
    </submittedName>
</protein>
<accession>A0A0A9H9I4</accession>
<reference evidence="2" key="2">
    <citation type="journal article" date="2015" name="Data Brief">
        <title>Shoot transcriptome of the giant reed, Arundo donax.</title>
        <authorList>
            <person name="Barrero R.A."/>
            <person name="Guerrero F.D."/>
            <person name="Moolhuijzen P."/>
            <person name="Goolsby J.A."/>
            <person name="Tidwell J."/>
            <person name="Bellgard S.E."/>
            <person name="Bellgard M.I."/>
        </authorList>
    </citation>
    <scope>NUCLEOTIDE SEQUENCE</scope>
    <source>
        <tissue evidence="2">Shoot tissue taken approximately 20 cm above the soil surface</tissue>
    </source>
</reference>
<organism evidence="2">
    <name type="scientific">Arundo donax</name>
    <name type="common">Giant reed</name>
    <name type="synonym">Donax arundinaceus</name>
    <dbReference type="NCBI Taxonomy" id="35708"/>
    <lineage>
        <taxon>Eukaryota</taxon>
        <taxon>Viridiplantae</taxon>
        <taxon>Streptophyta</taxon>
        <taxon>Embryophyta</taxon>
        <taxon>Tracheophyta</taxon>
        <taxon>Spermatophyta</taxon>
        <taxon>Magnoliopsida</taxon>
        <taxon>Liliopsida</taxon>
        <taxon>Poales</taxon>
        <taxon>Poaceae</taxon>
        <taxon>PACMAD clade</taxon>
        <taxon>Arundinoideae</taxon>
        <taxon>Arundineae</taxon>
        <taxon>Arundo</taxon>
    </lineage>
</organism>
<feature type="region of interest" description="Disordered" evidence="1">
    <location>
        <begin position="1"/>
        <end position="22"/>
    </location>
</feature>
<dbReference type="EMBL" id="GBRH01164479">
    <property type="protein sequence ID" value="JAE33417.1"/>
    <property type="molecule type" value="Transcribed_RNA"/>
</dbReference>
<evidence type="ECO:0000256" key="1">
    <source>
        <dbReference type="SAM" id="MobiDB-lite"/>
    </source>
</evidence>
<dbReference type="AlphaFoldDB" id="A0A0A9H9I4"/>